<organism evidence="1">
    <name type="scientific">Ensete ventricosum</name>
    <name type="common">Abyssinian banana</name>
    <name type="synonym">Musa ensete</name>
    <dbReference type="NCBI Taxonomy" id="4639"/>
    <lineage>
        <taxon>Eukaryota</taxon>
        <taxon>Viridiplantae</taxon>
        <taxon>Streptophyta</taxon>
        <taxon>Embryophyta</taxon>
        <taxon>Tracheophyta</taxon>
        <taxon>Spermatophyta</taxon>
        <taxon>Magnoliopsida</taxon>
        <taxon>Liliopsida</taxon>
        <taxon>Zingiberales</taxon>
        <taxon>Musaceae</taxon>
        <taxon>Ensete</taxon>
    </lineage>
</organism>
<reference evidence="1" key="1">
    <citation type="journal article" date="2018" name="Data Brief">
        <title>Genome sequence data from 17 accessions of Ensete ventricosum, a staple food crop for millions in Ethiopia.</title>
        <authorList>
            <person name="Yemataw Z."/>
            <person name="Muzemil S."/>
            <person name="Ambachew D."/>
            <person name="Tripathi L."/>
            <person name="Tesfaye K."/>
            <person name="Chala A."/>
            <person name="Farbos A."/>
            <person name="O'Neill P."/>
            <person name="Moore K."/>
            <person name="Grant M."/>
            <person name="Studholme D.J."/>
        </authorList>
    </citation>
    <scope>NUCLEOTIDE SEQUENCE [LARGE SCALE GENOMIC DNA]</scope>
    <source>
        <tissue evidence="1">Leaf</tissue>
    </source>
</reference>
<protein>
    <submittedName>
        <fullName evidence="1">Uncharacterized protein</fullName>
    </submittedName>
</protein>
<proteinExistence type="predicted"/>
<gene>
    <name evidence="1" type="ORF">BHM03_00013543</name>
</gene>
<dbReference type="AlphaFoldDB" id="A0A445ME17"/>
<name>A0A445ME17_ENSVE</name>
<dbReference type="EMBL" id="KV875688">
    <property type="protein sequence ID" value="RZR72446.1"/>
    <property type="molecule type" value="Genomic_DNA"/>
</dbReference>
<dbReference type="Proteomes" id="UP000290560">
    <property type="component" value="Unassembled WGS sequence"/>
</dbReference>
<sequence length="120" mass="14170">MSSRLGFFRWLISVGRWQTRDLGWKVAVMVEEEEGNSDISCGCTATSWLQVPWSQQWCNYNRRKMGQLCARLLWKRTAAIRSERPLLVMFNSLLATIKIVSSEILLQLRCRQIIVKDRYW</sequence>
<accession>A0A445ME17</accession>
<evidence type="ECO:0000313" key="1">
    <source>
        <dbReference type="EMBL" id="RZR72446.1"/>
    </source>
</evidence>